<evidence type="ECO:0000256" key="11">
    <source>
        <dbReference type="ARBA" id="ARBA00022777"/>
    </source>
</evidence>
<dbReference type="InterPro" id="IPR039154">
    <property type="entry name" value="LKB1_c"/>
</dbReference>
<keyword evidence="10 17" id="KW-0547">Nucleotide-binding</keyword>
<dbReference type="InterPro" id="IPR011009">
    <property type="entry name" value="Kinase-like_dom_sf"/>
</dbReference>
<comment type="catalytic activity">
    <reaction evidence="16">
        <text>L-seryl-[protein] + ATP = O-phospho-L-seryl-[protein] + ADP + H(+)</text>
        <dbReference type="Rhea" id="RHEA:17989"/>
        <dbReference type="Rhea" id="RHEA-COMP:9863"/>
        <dbReference type="Rhea" id="RHEA-COMP:11604"/>
        <dbReference type="ChEBI" id="CHEBI:15378"/>
        <dbReference type="ChEBI" id="CHEBI:29999"/>
        <dbReference type="ChEBI" id="CHEBI:30616"/>
        <dbReference type="ChEBI" id="CHEBI:83421"/>
        <dbReference type="ChEBI" id="CHEBI:456216"/>
        <dbReference type="EC" id="2.7.11.1"/>
    </reaction>
</comment>
<keyword evidence="11 20" id="KW-0418">Kinase</keyword>
<dbReference type="GO" id="GO:0004674">
    <property type="term" value="F:protein serine/threonine kinase activity"/>
    <property type="evidence" value="ECO:0007669"/>
    <property type="project" value="UniProtKB-KW"/>
</dbReference>
<evidence type="ECO:0000313" key="20">
    <source>
        <dbReference type="EMBL" id="MDE46310.1"/>
    </source>
</evidence>
<comment type="similarity">
    <text evidence="4">Belongs to the protein kinase superfamily. CAMK Ser/Thr protein kinase family. LKB1 subfamily.</text>
</comment>
<organism evidence="20">
    <name type="scientific">Aceria tosichella</name>
    <name type="common">wheat curl mite</name>
    <dbReference type="NCBI Taxonomy" id="561515"/>
    <lineage>
        <taxon>Eukaryota</taxon>
        <taxon>Metazoa</taxon>
        <taxon>Ecdysozoa</taxon>
        <taxon>Arthropoda</taxon>
        <taxon>Chelicerata</taxon>
        <taxon>Arachnida</taxon>
        <taxon>Acari</taxon>
        <taxon>Acariformes</taxon>
        <taxon>Trombidiformes</taxon>
        <taxon>Prostigmata</taxon>
        <taxon>Eupodina</taxon>
        <taxon>Eriophyoidea</taxon>
        <taxon>Eriophyidae</taxon>
        <taxon>Eriophyinae</taxon>
        <taxon>Aceriini</taxon>
        <taxon>Aceria</taxon>
    </lineage>
</organism>
<keyword evidence="8" id="KW-0808">Transferase</keyword>
<dbReference type="Pfam" id="PF00069">
    <property type="entry name" value="Pkinase"/>
    <property type="match status" value="1"/>
</dbReference>
<dbReference type="FunFam" id="1.10.510.10:FF:001234">
    <property type="entry name" value="Serine/threonine-protein kinase par-4"/>
    <property type="match status" value="1"/>
</dbReference>
<dbReference type="EMBL" id="GGYP01001539">
    <property type="protein sequence ID" value="MDE46310.1"/>
    <property type="molecule type" value="Transcribed_RNA"/>
</dbReference>
<dbReference type="SUPFAM" id="SSF56112">
    <property type="entry name" value="Protein kinase-like (PK-like)"/>
    <property type="match status" value="1"/>
</dbReference>
<dbReference type="InterPro" id="IPR017441">
    <property type="entry name" value="Protein_kinase_ATP_BS"/>
</dbReference>
<dbReference type="CDD" id="cd14119">
    <property type="entry name" value="STKc_LKB1"/>
    <property type="match status" value="1"/>
</dbReference>
<evidence type="ECO:0000259" key="19">
    <source>
        <dbReference type="PROSITE" id="PS50011"/>
    </source>
</evidence>
<dbReference type="PANTHER" id="PTHR24346:SF94">
    <property type="entry name" value="NON-SPECIFIC SERINE_THREONINE PROTEIN KINASE"/>
    <property type="match status" value="1"/>
</dbReference>
<dbReference type="GO" id="GO:0030295">
    <property type="term" value="F:protein kinase activator activity"/>
    <property type="evidence" value="ECO:0007669"/>
    <property type="project" value="InterPro"/>
</dbReference>
<dbReference type="PROSITE" id="PS50011">
    <property type="entry name" value="PROTEIN_KINASE_DOM"/>
    <property type="match status" value="1"/>
</dbReference>
<evidence type="ECO:0000256" key="7">
    <source>
        <dbReference type="ARBA" id="ARBA00022527"/>
    </source>
</evidence>
<evidence type="ECO:0000256" key="1">
    <source>
        <dbReference type="ARBA" id="ARBA00001936"/>
    </source>
</evidence>
<dbReference type="SMART" id="SM00220">
    <property type="entry name" value="S_TKc"/>
    <property type="match status" value="1"/>
</dbReference>
<evidence type="ECO:0000256" key="4">
    <source>
        <dbReference type="ARBA" id="ARBA00009985"/>
    </source>
</evidence>
<name>A0A6G1S8Q3_9ACAR</name>
<proteinExistence type="inferred from homology"/>
<dbReference type="GO" id="GO:0035556">
    <property type="term" value="P:intracellular signal transduction"/>
    <property type="evidence" value="ECO:0007669"/>
    <property type="project" value="TreeGrafter"/>
</dbReference>
<evidence type="ECO:0000256" key="3">
    <source>
        <dbReference type="ARBA" id="ARBA00004496"/>
    </source>
</evidence>
<dbReference type="GO" id="GO:0005737">
    <property type="term" value="C:cytoplasm"/>
    <property type="evidence" value="ECO:0007669"/>
    <property type="project" value="UniProtKB-SubCell"/>
</dbReference>
<evidence type="ECO:0000256" key="12">
    <source>
        <dbReference type="ARBA" id="ARBA00022840"/>
    </source>
</evidence>
<protein>
    <recommendedName>
        <fullName evidence="5">non-specific serine/threonine protein kinase</fullName>
        <ecNumber evidence="5">2.7.11.1</ecNumber>
    </recommendedName>
</protein>
<keyword evidence="13" id="KW-0460">Magnesium</keyword>
<dbReference type="EC" id="2.7.11.1" evidence="5"/>
<evidence type="ECO:0000256" key="8">
    <source>
        <dbReference type="ARBA" id="ARBA00022679"/>
    </source>
</evidence>
<evidence type="ECO:0000256" key="2">
    <source>
        <dbReference type="ARBA" id="ARBA00001946"/>
    </source>
</evidence>
<evidence type="ECO:0000256" key="10">
    <source>
        <dbReference type="ARBA" id="ARBA00022741"/>
    </source>
</evidence>
<comment type="cofactor">
    <cofactor evidence="1">
        <name>Mn(2+)</name>
        <dbReference type="ChEBI" id="CHEBI:29035"/>
    </cofactor>
</comment>
<dbReference type="PANTHER" id="PTHR24346">
    <property type="entry name" value="MAP/MICROTUBULE AFFINITY-REGULATING KINASE"/>
    <property type="match status" value="1"/>
</dbReference>
<dbReference type="Gene3D" id="3.30.200.20">
    <property type="entry name" value="Phosphorylase Kinase, domain 1"/>
    <property type="match status" value="1"/>
</dbReference>
<dbReference type="FunFam" id="3.30.200.20:FF:000235">
    <property type="entry name" value="serine/threonine-protein kinase STK11"/>
    <property type="match status" value="1"/>
</dbReference>
<evidence type="ECO:0000256" key="5">
    <source>
        <dbReference type="ARBA" id="ARBA00012513"/>
    </source>
</evidence>
<reference evidence="20" key="1">
    <citation type="submission" date="2018-10" db="EMBL/GenBank/DDBJ databases">
        <title>Transcriptome assembly of Aceria tosichella (Wheat curl mite) Type 2.</title>
        <authorList>
            <person name="Scully E.D."/>
            <person name="Geib S.M."/>
            <person name="Palmer N.A."/>
            <person name="Gupta A.K."/>
            <person name="Sarath G."/>
            <person name="Tatineni S."/>
        </authorList>
    </citation>
    <scope>NUCLEOTIDE SEQUENCE</scope>
    <source>
        <strain evidence="20">LincolnNE</strain>
    </source>
</reference>
<dbReference type="AlphaFoldDB" id="A0A6G1S8Q3"/>
<evidence type="ECO:0000256" key="16">
    <source>
        <dbReference type="ARBA" id="ARBA00048679"/>
    </source>
</evidence>
<evidence type="ECO:0000256" key="14">
    <source>
        <dbReference type="ARBA" id="ARBA00023211"/>
    </source>
</evidence>
<evidence type="ECO:0000256" key="17">
    <source>
        <dbReference type="PROSITE-ProRule" id="PRU10141"/>
    </source>
</evidence>
<keyword evidence="9" id="KW-0479">Metal-binding</keyword>
<evidence type="ECO:0000256" key="9">
    <source>
        <dbReference type="ARBA" id="ARBA00022723"/>
    </source>
</evidence>
<dbReference type="GO" id="GO:0005524">
    <property type="term" value="F:ATP binding"/>
    <property type="evidence" value="ECO:0007669"/>
    <property type="project" value="UniProtKB-UniRule"/>
</dbReference>
<evidence type="ECO:0000256" key="13">
    <source>
        <dbReference type="ARBA" id="ARBA00022842"/>
    </source>
</evidence>
<dbReference type="InterPro" id="IPR000719">
    <property type="entry name" value="Prot_kinase_dom"/>
</dbReference>
<dbReference type="PROSITE" id="PS00108">
    <property type="entry name" value="PROTEIN_KINASE_ST"/>
    <property type="match status" value="1"/>
</dbReference>
<dbReference type="InterPro" id="IPR008271">
    <property type="entry name" value="Ser/Thr_kinase_AS"/>
</dbReference>
<comment type="subcellular location">
    <subcellularLocation>
        <location evidence="3">Cytoplasm</location>
    </subcellularLocation>
</comment>
<sequence>MQRCNTSDQLIYEKDNRPKFVGRYLIGDLIGEGSYSKVKEVIDSESLERRAIKIMKKQRLKKIPNGEENVKRETKLMSRLDHKNVIKLIDILYNDEKQKIYIVMEYCVTVLQELFDRAPNNILPISQAHCYFVQLIEGLEYLHSQGIIHKDIKPSNILIDTSNVIKITDLGVSEQLDLFQPDDSCSTSQGSPAFQAPELAEGSEKFSGYKIDIWSSGVTLYTITTGKYPFEGENIYRLFEKVSQGRFEMPDNLDPALQNLLLGMLTKNPDERFSLDQVKSNDWFRRNHPPISEHIPLISQQQINRD</sequence>
<dbReference type="GO" id="GO:0030010">
    <property type="term" value="P:establishment of cell polarity"/>
    <property type="evidence" value="ECO:0007669"/>
    <property type="project" value="InterPro"/>
</dbReference>
<comment type="cofactor">
    <cofactor evidence="2">
        <name>Mg(2+)</name>
        <dbReference type="ChEBI" id="CHEBI:18420"/>
    </cofactor>
</comment>
<dbReference type="GO" id="GO:0001558">
    <property type="term" value="P:regulation of cell growth"/>
    <property type="evidence" value="ECO:0007669"/>
    <property type="project" value="InterPro"/>
</dbReference>
<feature type="domain" description="Protein kinase" evidence="19">
    <location>
        <begin position="24"/>
        <end position="284"/>
    </location>
</feature>
<dbReference type="GO" id="GO:0046872">
    <property type="term" value="F:metal ion binding"/>
    <property type="evidence" value="ECO:0007669"/>
    <property type="project" value="UniProtKB-KW"/>
</dbReference>
<keyword evidence="14" id="KW-0464">Manganese</keyword>
<keyword evidence="12 17" id="KW-0067">ATP-binding</keyword>
<comment type="catalytic activity">
    <reaction evidence="15">
        <text>L-threonyl-[protein] + ATP = O-phospho-L-threonyl-[protein] + ADP + H(+)</text>
        <dbReference type="Rhea" id="RHEA:46608"/>
        <dbReference type="Rhea" id="RHEA-COMP:11060"/>
        <dbReference type="Rhea" id="RHEA-COMP:11605"/>
        <dbReference type="ChEBI" id="CHEBI:15378"/>
        <dbReference type="ChEBI" id="CHEBI:30013"/>
        <dbReference type="ChEBI" id="CHEBI:30616"/>
        <dbReference type="ChEBI" id="CHEBI:61977"/>
        <dbReference type="ChEBI" id="CHEBI:456216"/>
        <dbReference type="EC" id="2.7.11.1"/>
    </reaction>
</comment>
<dbReference type="PROSITE" id="PS00107">
    <property type="entry name" value="PROTEIN_KINASE_ATP"/>
    <property type="match status" value="1"/>
</dbReference>
<keyword evidence="6" id="KW-0963">Cytoplasm</keyword>
<evidence type="ECO:0000256" key="15">
    <source>
        <dbReference type="ARBA" id="ARBA00047899"/>
    </source>
</evidence>
<keyword evidence="7 18" id="KW-0723">Serine/threonine-protein kinase</keyword>
<gene>
    <name evidence="20" type="primary">STK11</name>
    <name evidence="20" type="ORF">g.12404</name>
</gene>
<evidence type="ECO:0000256" key="6">
    <source>
        <dbReference type="ARBA" id="ARBA00022490"/>
    </source>
</evidence>
<feature type="binding site" evidence="17">
    <location>
        <position position="53"/>
    </location>
    <ligand>
        <name>ATP</name>
        <dbReference type="ChEBI" id="CHEBI:30616"/>
    </ligand>
</feature>
<evidence type="ECO:0000256" key="18">
    <source>
        <dbReference type="RuleBase" id="RU000304"/>
    </source>
</evidence>
<accession>A0A6G1S8Q3</accession>
<dbReference type="Gene3D" id="1.10.510.10">
    <property type="entry name" value="Transferase(Phosphotransferase) domain 1"/>
    <property type="match status" value="1"/>
</dbReference>
<dbReference type="GO" id="GO:0042593">
    <property type="term" value="P:glucose homeostasis"/>
    <property type="evidence" value="ECO:0007669"/>
    <property type="project" value="InterPro"/>
</dbReference>